<organism evidence="6 7">
    <name type="scientific">Dentiscutata erythropus</name>
    <dbReference type="NCBI Taxonomy" id="1348616"/>
    <lineage>
        <taxon>Eukaryota</taxon>
        <taxon>Fungi</taxon>
        <taxon>Fungi incertae sedis</taxon>
        <taxon>Mucoromycota</taxon>
        <taxon>Glomeromycotina</taxon>
        <taxon>Glomeromycetes</taxon>
        <taxon>Diversisporales</taxon>
        <taxon>Gigasporaceae</taxon>
        <taxon>Dentiscutata</taxon>
    </lineage>
</organism>
<evidence type="ECO:0000256" key="5">
    <source>
        <dbReference type="ARBA" id="ARBA00023242"/>
    </source>
</evidence>
<evidence type="ECO:0000313" key="6">
    <source>
        <dbReference type="EMBL" id="CAG8692005.1"/>
    </source>
</evidence>
<comment type="subcellular location">
    <subcellularLocation>
        <location evidence="1">Nucleus</location>
    </subcellularLocation>
</comment>
<protein>
    <submittedName>
        <fullName evidence="6">26065_t:CDS:1</fullName>
    </submittedName>
</protein>
<proteinExistence type="predicted"/>
<keyword evidence="7" id="KW-1185">Reference proteome</keyword>
<keyword evidence="5" id="KW-0539">Nucleus</keyword>
<comment type="caution">
    <text evidence="6">The sequence shown here is derived from an EMBL/GenBank/DDBJ whole genome shotgun (WGS) entry which is preliminary data.</text>
</comment>
<dbReference type="PANTHER" id="PTHR46481">
    <property type="entry name" value="ZINC FINGER BED DOMAIN-CONTAINING PROTEIN 4"/>
    <property type="match status" value="1"/>
</dbReference>
<dbReference type="InterPro" id="IPR052035">
    <property type="entry name" value="ZnF_BED_domain_contain"/>
</dbReference>
<dbReference type="EMBL" id="CAJVPY010008137">
    <property type="protein sequence ID" value="CAG8692005.1"/>
    <property type="molecule type" value="Genomic_DNA"/>
</dbReference>
<dbReference type="Proteomes" id="UP000789405">
    <property type="component" value="Unassembled WGS sequence"/>
</dbReference>
<evidence type="ECO:0000256" key="3">
    <source>
        <dbReference type="ARBA" id="ARBA00022771"/>
    </source>
</evidence>
<dbReference type="GO" id="GO:0008270">
    <property type="term" value="F:zinc ion binding"/>
    <property type="evidence" value="ECO:0007669"/>
    <property type="project" value="UniProtKB-KW"/>
</dbReference>
<evidence type="ECO:0000313" key="7">
    <source>
        <dbReference type="Proteomes" id="UP000789405"/>
    </source>
</evidence>
<dbReference type="AlphaFoldDB" id="A0A9N9ES00"/>
<sequence>MNTTNEFDQSFEDYINFNEYITEMEELESSEMLNTDMQIFEINSSNIDYEEDTRIENSTVEIEETNSESSNRYIADVWQYVNKDNRQCPEYTTIFSAKTSTTVIRDHLHRHGILKKKELCKSHPEKEQIERLILLIKWIIQSMQPFSVVDELSFLKAIRDSYTYLEDLERFHLADQKKFLRPILDIKTHWNSAFYMLKRLLVLKEYLDIIILRHSLLQDLYLTQSEWDYITSLVKLLDQFEVATKELSAQNYPTIAHVRIILLSICNDLKTYSINANLKEVSAAIYGKLQNYWQHIDEIAHVAAFLDPPIKSFVFLEKWIKKFLTPYNAGFL</sequence>
<evidence type="ECO:0000256" key="4">
    <source>
        <dbReference type="ARBA" id="ARBA00022833"/>
    </source>
</evidence>
<name>A0A9N9ES00_9GLOM</name>
<dbReference type="InterPro" id="IPR012337">
    <property type="entry name" value="RNaseH-like_sf"/>
</dbReference>
<evidence type="ECO:0000256" key="2">
    <source>
        <dbReference type="ARBA" id="ARBA00022723"/>
    </source>
</evidence>
<keyword evidence="4" id="KW-0862">Zinc</keyword>
<keyword evidence="2" id="KW-0479">Metal-binding</keyword>
<dbReference type="OrthoDB" id="2449563at2759"/>
<dbReference type="PANTHER" id="PTHR46481:SF10">
    <property type="entry name" value="ZINC FINGER BED DOMAIN-CONTAINING PROTEIN 39"/>
    <property type="match status" value="1"/>
</dbReference>
<evidence type="ECO:0000256" key="1">
    <source>
        <dbReference type="ARBA" id="ARBA00004123"/>
    </source>
</evidence>
<reference evidence="6" key="1">
    <citation type="submission" date="2021-06" db="EMBL/GenBank/DDBJ databases">
        <authorList>
            <person name="Kallberg Y."/>
            <person name="Tangrot J."/>
            <person name="Rosling A."/>
        </authorList>
    </citation>
    <scope>NUCLEOTIDE SEQUENCE</scope>
    <source>
        <strain evidence="6">MA453B</strain>
    </source>
</reference>
<keyword evidence="3" id="KW-0863">Zinc-finger</keyword>
<dbReference type="GO" id="GO:0005634">
    <property type="term" value="C:nucleus"/>
    <property type="evidence" value="ECO:0007669"/>
    <property type="project" value="UniProtKB-SubCell"/>
</dbReference>
<dbReference type="SUPFAM" id="SSF53098">
    <property type="entry name" value="Ribonuclease H-like"/>
    <property type="match status" value="1"/>
</dbReference>
<gene>
    <name evidence="6" type="ORF">DERYTH_LOCUS12441</name>
</gene>
<accession>A0A9N9ES00</accession>